<sequence>MKEPPQHYIRNSAAALLQHSHTVVGPAGARTHPRLQDTPEGCHDHKLTPESNSSYGVNSPPVPTTDDDQGSMRGSAAAPSTLALMTSQDISICTTIDFLAAFSVMDTPSFAGFIDDVNPPVIAAYDPINWRRMKALIVDLATRDRVTCAATVAVQTLYNAQATGLSISYAIALYRTASDDFHCALGSGDWEFDALLIIVFLLSLCEILVPEETQSVLSLSDGLLSNVVGELLPDGAAELPGLSILDADTRPLDLLFDTLSTPVFSFYRELQDISSELANLSHYHRSRTTGEDQEEVEGLIGRLKTRLHILWQCRPGPMRLEPSTMRRQLPPAIAEPLVELVGITTAAYHAEIVEVGRTLSEPPLASQEAKSAMCAIRSIVEDEAWNAYGSGGVGAASPNRAMPPGRLHPGYLRPLFMCAIESINQSDTQWAVHRIRHVNNNICRSEFFALFADSLAAAQRSKGRRVTTKWFCYETFGVSPPYL</sequence>
<dbReference type="EMBL" id="JAIWOZ010000001">
    <property type="protein sequence ID" value="KAH6611561.1"/>
    <property type="molecule type" value="Genomic_DNA"/>
</dbReference>
<evidence type="ECO:0000313" key="2">
    <source>
        <dbReference type="EMBL" id="KAH6611561.1"/>
    </source>
</evidence>
<dbReference type="AlphaFoldDB" id="A0A9P8QSL5"/>
<accession>A0A9P8QSL5</accession>
<feature type="compositionally biased region" description="Basic and acidic residues" evidence="1">
    <location>
        <begin position="34"/>
        <end position="48"/>
    </location>
</feature>
<evidence type="ECO:0000256" key="1">
    <source>
        <dbReference type="SAM" id="MobiDB-lite"/>
    </source>
</evidence>
<keyword evidence="3" id="KW-1185">Reference proteome</keyword>
<comment type="caution">
    <text evidence="2">The sequence shown here is derived from an EMBL/GenBank/DDBJ whole genome shotgun (WGS) entry which is preliminary data.</text>
</comment>
<dbReference type="OrthoDB" id="648861at2759"/>
<evidence type="ECO:0000313" key="3">
    <source>
        <dbReference type="Proteomes" id="UP000827724"/>
    </source>
</evidence>
<organism evidence="2 3">
    <name type="scientific">Trichoderma cornu-damae</name>
    <dbReference type="NCBI Taxonomy" id="654480"/>
    <lineage>
        <taxon>Eukaryota</taxon>
        <taxon>Fungi</taxon>
        <taxon>Dikarya</taxon>
        <taxon>Ascomycota</taxon>
        <taxon>Pezizomycotina</taxon>
        <taxon>Sordariomycetes</taxon>
        <taxon>Hypocreomycetidae</taxon>
        <taxon>Hypocreales</taxon>
        <taxon>Hypocreaceae</taxon>
        <taxon>Trichoderma</taxon>
    </lineage>
</organism>
<reference evidence="2" key="1">
    <citation type="submission" date="2021-08" db="EMBL/GenBank/DDBJ databases">
        <title>Chromosome-Level Trichoderma cornu-damae using Hi-C Data.</title>
        <authorList>
            <person name="Kim C.S."/>
        </authorList>
    </citation>
    <scope>NUCLEOTIDE SEQUENCE</scope>
    <source>
        <strain evidence="2">KA19-0412C</strain>
    </source>
</reference>
<gene>
    <name evidence="2" type="ORF">Trco_001581</name>
</gene>
<dbReference type="Proteomes" id="UP000827724">
    <property type="component" value="Unassembled WGS sequence"/>
</dbReference>
<feature type="region of interest" description="Disordered" evidence="1">
    <location>
        <begin position="19"/>
        <end position="76"/>
    </location>
</feature>
<protein>
    <submittedName>
        <fullName evidence="2">Uncharacterized protein</fullName>
    </submittedName>
</protein>
<name>A0A9P8QSL5_9HYPO</name>
<proteinExistence type="predicted"/>